<dbReference type="Pfam" id="PF13614">
    <property type="entry name" value="AAA_31"/>
    <property type="match status" value="1"/>
</dbReference>
<dbReference type="SUPFAM" id="SSF52540">
    <property type="entry name" value="P-loop containing nucleoside triphosphate hydrolases"/>
    <property type="match status" value="1"/>
</dbReference>
<evidence type="ECO:0000256" key="5">
    <source>
        <dbReference type="ARBA" id="ARBA00022679"/>
    </source>
</evidence>
<comment type="function">
    <text evidence="12">Involved in the regulation of capsular polysaccharide biosynthesis. Autophosphorylation of CpsD attenuates its activity and reduces the level of encapsulation. May be part of a complex that directs the coordinated polymerization and export to the cell surface of the capsular polysaccharide.</text>
</comment>
<keyword evidence="11" id="KW-0270">Exopolysaccharide synthesis</keyword>
<name>A0AAX6LIQ9_LACPE</name>
<organism evidence="15 16">
    <name type="scientific">Lactiplantibacillus pentosus</name>
    <name type="common">Lactobacillus pentosus</name>
    <dbReference type="NCBI Taxonomy" id="1589"/>
    <lineage>
        <taxon>Bacteria</taxon>
        <taxon>Bacillati</taxon>
        <taxon>Bacillota</taxon>
        <taxon>Bacilli</taxon>
        <taxon>Lactobacillales</taxon>
        <taxon>Lactobacillaceae</taxon>
        <taxon>Lactiplantibacillus</taxon>
    </lineage>
</organism>
<feature type="domain" description="AAA" evidence="14">
    <location>
        <begin position="38"/>
        <end position="180"/>
    </location>
</feature>
<dbReference type="EC" id="2.7.10.2" evidence="3"/>
<proteinExistence type="inferred from homology"/>
<evidence type="ECO:0000256" key="11">
    <source>
        <dbReference type="ARBA" id="ARBA00023169"/>
    </source>
</evidence>
<evidence type="ECO:0000256" key="2">
    <source>
        <dbReference type="ARBA" id="ARBA00007316"/>
    </source>
</evidence>
<reference evidence="15" key="1">
    <citation type="submission" date="2022-11" db="EMBL/GenBank/DDBJ databases">
        <authorList>
            <person name="Wang Z."/>
        </authorList>
    </citation>
    <scope>NUCLEOTIDE SEQUENCE</scope>
    <source>
        <strain evidence="15">P2000</strain>
    </source>
</reference>
<dbReference type="PANTHER" id="PTHR32309">
    <property type="entry name" value="TYROSINE-PROTEIN KINASE"/>
    <property type="match status" value="1"/>
</dbReference>
<evidence type="ECO:0000256" key="8">
    <source>
        <dbReference type="ARBA" id="ARBA00022840"/>
    </source>
</evidence>
<evidence type="ECO:0000256" key="12">
    <source>
        <dbReference type="ARBA" id="ARBA00024964"/>
    </source>
</evidence>
<dbReference type="Gene3D" id="3.40.50.300">
    <property type="entry name" value="P-loop containing nucleotide triphosphate hydrolases"/>
    <property type="match status" value="1"/>
</dbReference>
<dbReference type="AlphaFoldDB" id="A0AAX6LIQ9"/>
<dbReference type="InterPro" id="IPR005702">
    <property type="entry name" value="Wzc-like_C"/>
</dbReference>
<dbReference type="GO" id="GO:0005886">
    <property type="term" value="C:plasma membrane"/>
    <property type="evidence" value="ECO:0007669"/>
    <property type="project" value="TreeGrafter"/>
</dbReference>
<evidence type="ECO:0000256" key="13">
    <source>
        <dbReference type="ARBA" id="ARBA00051245"/>
    </source>
</evidence>
<evidence type="ECO:0000313" key="15">
    <source>
        <dbReference type="EMBL" id="MDF2314419.1"/>
    </source>
</evidence>
<comment type="caution">
    <text evidence="15">The sequence shown here is derived from an EMBL/GenBank/DDBJ whole genome shotgun (WGS) entry which is preliminary data.</text>
</comment>
<evidence type="ECO:0000256" key="4">
    <source>
        <dbReference type="ARBA" id="ARBA00019200"/>
    </source>
</evidence>
<sequence length="194" mass="21540">MNHIKDAVRQINANLAMTDQKSNVLVFTTPNEAQSQHTVIANLAMMYSESGKSILILDTDFKSTVFADTFKIHSKGLSDYLDGAQVTYQDITSKISNTSVSLIPSGNIELDSTRYLLGDPKFNALLEKVRVDYDMIFINTPEFNVHTNEFDNLKNSDGLVIVVNMKGTLKKQLLAIINAAEKSKMKILGYISAN</sequence>
<dbReference type="RefSeq" id="WP_053566558.1">
    <property type="nucleotide sequence ID" value="NZ_JAPEQV010000034.1"/>
</dbReference>
<dbReference type="GO" id="GO:0000271">
    <property type="term" value="P:polysaccharide biosynthetic process"/>
    <property type="evidence" value="ECO:0007669"/>
    <property type="project" value="UniProtKB-KW"/>
</dbReference>
<evidence type="ECO:0000313" key="16">
    <source>
        <dbReference type="Proteomes" id="UP001151834"/>
    </source>
</evidence>
<dbReference type="InterPro" id="IPR025669">
    <property type="entry name" value="AAA_dom"/>
</dbReference>
<dbReference type="PANTHER" id="PTHR32309:SF13">
    <property type="entry name" value="FERRIC ENTEROBACTIN TRANSPORT PROTEIN FEPE"/>
    <property type="match status" value="1"/>
</dbReference>
<accession>A0AAX6LIQ9</accession>
<dbReference type="EMBL" id="JAPEQV010000034">
    <property type="protein sequence ID" value="MDF2314419.1"/>
    <property type="molecule type" value="Genomic_DNA"/>
</dbReference>
<keyword evidence="10" id="KW-0829">Tyrosine-protein kinase</keyword>
<reference evidence="15" key="2">
    <citation type="journal article" date="2023" name="Front Nutr">
        <title>Lactiplantibacillus pentosus P2020 protects the hyperuricemia and renal inflammation in mice.</title>
        <authorList>
            <person name="Wang Z."/>
            <person name="Song L."/>
            <person name="Li X."/>
            <person name="Xiao Y."/>
            <person name="Huang Y."/>
            <person name="Zhang Y."/>
            <person name="Li J."/>
            <person name="Li M."/>
            <person name="Ren Z."/>
        </authorList>
    </citation>
    <scope>NUCLEOTIDE SEQUENCE</scope>
    <source>
        <strain evidence="15">P2000</strain>
    </source>
</reference>
<dbReference type="CDD" id="cd05387">
    <property type="entry name" value="BY-kinase"/>
    <property type="match status" value="1"/>
</dbReference>
<comment type="catalytic activity">
    <reaction evidence="13">
        <text>L-tyrosyl-[protein] + ATP = O-phospho-L-tyrosyl-[protein] + ADP + H(+)</text>
        <dbReference type="Rhea" id="RHEA:10596"/>
        <dbReference type="Rhea" id="RHEA-COMP:10136"/>
        <dbReference type="Rhea" id="RHEA-COMP:20101"/>
        <dbReference type="ChEBI" id="CHEBI:15378"/>
        <dbReference type="ChEBI" id="CHEBI:30616"/>
        <dbReference type="ChEBI" id="CHEBI:46858"/>
        <dbReference type="ChEBI" id="CHEBI:61978"/>
        <dbReference type="ChEBI" id="CHEBI:456216"/>
        <dbReference type="EC" id="2.7.10.2"/>
    </reaction>
</comment>
<keyword evidence="6" id="KW-0547">Nucleotide-binding</keyword>
<evidence type="ECO:0000256" key="1">
    <source>
        <dbReference type="ARBA" id="ARBA00005132"/>
    </source>
</evidence>
<comment type="similarity">
    <text evidence="2">Belongs to the CpsD/CapB family.</text>
</comment>
<evidence type="ECO:0000256" key="6">
    <source>
        <dbReference type="ARBA" id="ARBA00022741"/>
    </source>
</evidence>
<keyword evidence="8" id="KW-0067">ATP-binding</keyword>
<comment type="pathway">
    <text evidence="1">Capsule biogenesis; capsule polysaccharide biosynthesis.</text>
</comment>
<evidence type="ECO:0000259" key="14">
    <source>
        <dbReference type="Pfam" id="PF13614"/>
    </source>
</evidence>
<protein>
    <recommendedName>
        <fullName evidence="4">Tyrosine-protein kinase CpsD</fullName>
        <ecNumber evidence="3">2.7.10.2</ecNumber>
    </recommendedName>
</protein>
<evidence type="ECO:0000256" key="9">
    <source>
        <dbReference type="ARBA" id="ARBA00022903"/>
    </source>
</evidence>
<keyword evidence="5" id="KW-0808">Transferase</keyword>
<dbReference type="GO" id="GO:0004713">
    <property type="term" value="F:protein tyrosine kinase activity"/>
    <property type="evidence" value="ECO:0007669"/>
    <property type="project" value="TreeGrafter"/>
</dbReference>
<dbReference type="Proteomes" id="UP001151834">
    <property type="component" value="Unassembled WGS sequence"/>
</dbReference>
<evidence type="ECO:0000256" key="3">
    <source>
        <dbReference type="ARBA" id="ARBA00011903"/>
    </source>
</evidence>
<dbReference type="InterPro" id="IPR027417">
    <property type="entry name" value="P-loop_NTPase"/>
</dbReference>
<keyword evidence="7 15" id="KW-0418">Kinase</keyword>
<evidence type="ECO:0000256" key="7">
    <source>
        <dbReference type="ARBA" id="ARBA00022777"/>
    </source>
</evidence>
<dbReference type="InterPro" id="IPR050445">
    <property type="entry name" value="Bact_polysacc_biosynth/exp"/>
</dbReference>
<keyword evidence="9" id="KW-0972">Capsule biogenesis/degradation</keyword>
<evidence type="ECO:0000256" key="10">
    <source>
        <dbReference type="ARBA" id="ARBA00023137"/>
    </source>
</evidence>
<gene>
    <name evidence="15" type="ORF">OOJ94_16590</name>
</gene>